<dbReference type="Gene3D" id="3.40.630.30">
    <property type="match status" value="1"/>
</dbReference>
<sequence length="286" mass="32249">MAKNSEQIKGFIIRKMNREDVEFAVEMAAAEGWNPGIHDGELFYEADNDGFFIAELEGKPAGCASAVAYDDSFGFLGLYVVKPEFRKKEIGRKLTEKCMEHLGDRNIGLDGVVENEKKYQKVMKFSSSYSNLRFEGKSGGEIPDGLVKISEVPFEKLLAYDGRMFPAPRPGFLKKWVNQPDSYAFASFEKGAVKGYGVIRKCRVGYKVGPLFADDRDTAEKIFSALRASVPEEIVYLDVPEPNEKAVEIAKKYHMNVMFKTIRMYSQKEPDMELDKVYGVTSFELG</sequence>
<dbReference type="Pfam" id="PF18014">
    <property type="entry name" value="Acetyltransf_18"/>
    <property type="match status" value="1"/>
</dbReference>
<gene>
    <name evidence="2" type="ORF">MSSAC_0721</name>
</gene>
<dbReference type="Gene3D" id="3.40.630.90">
    <property type="match status" value="1"/>
</dbReference>
<organism evidence="2 3">
    <name type="scientific">Methanosarcina siciliae C2J</name>
    <dbReference type="NCBI Taxonomy" id="1434118"/>
    <lineage>
        <taxon>Archaea</taxon>
        <taxon>Methanobacteriati</taxon>
        <taxon>Methanobacteriota</taxon>
        <taxon>Stenosarchaea group</taxon>
        <taxon>Methanomicrobia</taxon>
        <taxon>Methanosarcinales</taxon>
        <taxon>Methanosarcinaceae</taxon>
        <taxon>Methanosarcina</taxon>
    </lineage>
</organism>
<dbReference type="KEGG" id="msj:MSSAC_0721"/>
<dbReference type="InterPro" id="IPR041496">
    <property type="entry name" value="YitH/HolE_GNAT"/>
</dbReference>
<evidence type="ECO:0000313" key="2">
    <source>
        <dbReference type="EMBL" id="AKB35311.1"/>
    </source>
</evidence>
<dbReference type="AlphaFoldDB" id="A0A0E3LCD1"/>
<evidence type="ECO:0000259" key="1">
    <source>
        <dbReference type="PROSITE" id="PS51186"/>
    </source>
</evidence>
<protein>
    <submittedName>
        <fullName evidence="2">GCN5-related N-acetyltransferase</fullName>
    </submittedName>
</protein>
<dbReference type="EMBL" id="CP009508">
    <property type="protein sequence ID" value="AKB35311.1"/>
    <property type="molecule type" value="Genomic_DNA"/>
</dbReference>
<dbReference type="GeneID" id="24870276"/>
<feature type="domain" description="N-acetyltransferase" evidence="1">
    <location>
        <begin position="11"/>
        <end position="159"/>
    </location>
</feature>
<dbReference type="RefSeq" id="WP_048179978.1">
    <property type="nucleotide sequence ID" value="NZ_CP009508.1"/>
</dbReference>
<dbReference type="PANTHER" id="PTHR47237">
    <property type="entry name" value="SLL0310 PROTEIN"/>
    <property type="match status" value="1"/>
</dbReference>
<dbReference type="PROSITE" id="PS51186">
    <property type="entry name" value="GNAT"/>
    <property type="match status" value="1"/>
</dbReference>
<dbReference type="SUPFAM" id="SSF55729">
    <property type="entry name" value="Acyl-CoA N-acyltransferases (Nat)"/>
    <property type="match status" value="1"/>
</dbReference>
<dbReference type="Proteomes" id="UP000033123">
    <property type="component" value="Chromosome"/>
</dbReference>
<evidence type="ECO:0000313" key="3">
    <source>
        <dbReference type="Proteomes" id="UP000033123"/>
    </source>
</evidence>
<name>A0A0E3LCD1_9EURY</name>
<dbReference type="InterPro" id="IPR052729">
    <property type="entry name" value="Acyl/Acetyltrans_Enzymes"/>
</dbReference>
<dbReference type="GO" id="GO:0016747">
    <property type="term" value="F:acyltransferase activity, transferring groups other than amino-acyl groups"/>
    <property type="evidence" value="ECO:0007669"/>
    <property type="project" value="InterPro"/>
</dbReference>
<dbReference type="PATRIC" id="fig|1434118.4.peg.917"/>
<accession>A0A0E3LCD1</accession>
<reference evidence="2 3" key="1">
    <citation type="submission" date="2014-07" db="EMBL/GenBank/DDBJ databases">
        <title>Methanogenic archaea and the global carbon cycle.</title>
        <authorList>
            <person name="Henriksen J.R."/>
            <person name="Luke J."/>
            <person name="Reinhart S."/>
            <person name="Benedict M.N."/>
            <person name="Youngblut N.D."/>
            <person name="Metcalf M.E."/>
            <person name="Whitaker R.J."/>
            <person name="Metcalf W.W."/>
        </authorList>
    </citation>
    <scope>NUCLEOTIDE SEQUENCE [LARGE SCALE GENOMIC DNA]</scope>
    <source>
        <strain evidence="2 3">C2J</strain>
    </source>
</reference>
<proteinExistence type="predicted"/>
<keyword evidence="2" id="KW-0808">Transferase</keyword>
<dbReference type="HOGENOM" id="CLU_054109_0_0_2"/>
<dbReference type="Pfam" id="PF00583">
    <property type="entry name" value="Acetyltransf_1"/>
    <property type="match status" value="1"/>
</dbReference>
<dbReference type="CDD" id="cd04301">
    <property type="entry name" value="NAT_SF"/>
    <property type="match status" value="1"/>
</dbReference>
<dbReference type="InterPro" id="IPR016181">
    <property type="entry name" value="Acyl_CoA_acyltransferase"/>
</dbReference>
<dbReference type="InterPro" id="IPR000182">
    <property type="entry name" value="GNAT_dom"/>
</dbReference>
<dbReference type="PANTHER" id="PTHR47237:SF1">
    <property type="entry name" value="SLL0310 PROTEIN"/>
    <property type="match status" value="1"/>
</dbReference>